<accession>A0A6J6E391</accession>
<keyword evidence="4" id="KW-0012">Acyltransferase</keyword>
<dbReference type="Gene3D" id="3.40.630.30">
    <property type="match status" value="1"/>
</dbReference>
<dbReference type="EMBL" id="CAEZTT010000017">
    <property type="protein sequence ID" value="CAB4570841.1"/>
    <property type="molecule type" value="Genomic_DNA"/>
</dbReference>
<evidence type="ECO:0000256" key="3">
    <source>
        <dbReference type="ARBA" id="ARBA00022679"/>
    </source>
</evidence>
<dbReference type="Pfam" id="PF00583">
    <property type="entry name" value="Acetyltransf_1"/>
    <property type="match status" value="1"/>
</dbReference>
<keyword evidence="3" id="KW-0808">Transferase</keyword>
<reference evidence="6" key="1">
    <citation type="submission" date="2020-05" db="EMBL/GenBank/DDBJ databases">
        <authorList>
            <person name="Chiriac C."/>
            <person name="Salcher M."/>
            <person name="Ghai R."/>
            <person name="Kavagutti S V."/>
        </authorList>
    </citation>
    <scope>NUCLEOTIDE SEQUENCE</scope>
</reference>
<proteinExistence type="inferred from homology"/>
<evidence type="ECO:0000256" key="4">
    <source>
        <dbReference type="ARBA" id="ARBA00023315"/>
    </source>
</evidence>
<dbReference type="InterPro" id="IPR016181">
    <property type="entry name" value="Acyl_CoA_acyltransferase"/>
</dbReference>
<dbReference type="CDD" id="cd04301">
    <property type="entry name" value="NAT_SF"/>
    <property type="match status" value="1"/>
</dbReference>
<dbReference type="SUPFAM" id="SSF55729">
    <property type="entry name" value="Acyl-CoA N-acyltransferases (Nat)"/>
    <property type="match status" value="1"/>
</dbReference>
<evidence type="ECO:0000256" key="1">
    <source>
        <dbReference type="ARBA" id="ARBA00005395"/>
    </source>
</evidence>
<organism evidence="6">
    <name type="scientific">freshwater metagenome</name>
    <dbReference type="NCBI Taxonomy" id="449393"/>
    <lineage>
        <taxon>unclassified sequences</taxon>
        <taxon>metagenomes</taxon>
        <taxon>ecological metagenomes</taxon>
    </lineage>
</organism>
<dbReference type="PANTHER" id="PTHR43420">
    <property type="entry name" value="ACETYLTRANSFERASE"/>
    <property type="match status" value="1"/>
</dbReference>
<evidence type="ECO:0000256" key="2">
    <source>
        <dbReference type="ARBA" id="ARBA00022490"/>
    </source>
</evidence>
<sequence>MSYLVRDIELADLDQLVAIEVELFGATAWNRDLFLDEISRIPGSRWYQVLEISDQIVGYIGMATMGTTADIQTIAVIPIQQRHGYGAMLLGLALTEARNRGITEVFLEVAVENEPAIKLYESFGFAQISIRPNYYGPGKNAYVMMRQVGEA</sequence>
<keyword evidence="2" id="KW-0963">Cytoplasm</keyword>
<feature type="domain" description="N-acetyltransferase" evidence="5">
    <location>
        <begin position="3"/>
        <end position="149"/>
    </location>
</feature>
<dbReference type="PROSITE" id="PS51186">
    <property type="entry name" value="GNAT"/>
    <property type="match status" value="1"/>
</dbReference>
<dbReference type="InterPro" id="IPR006464">
    <property type="entry name" value="AcTrfase_RimI/Ard1"/>
</dbReference>
<dbReference type="PANTHER" id="PTHR43420:SF44">
    <property type="entry name" value="ACETYLTRANSFERASE YPEA"/>
    <property type="match status" value="1"/>
</dbReference>
<comment type="similarity">
    <text evidence="1">Belongs to the acetyltransferase family. RimI subfamily.</text>
</comment>
<protein>
    <submittedName>
        <fullName evidence="6">Unannotated protein</fullName>
    </submittedName>
</protein>
<dbReference type="AlphaFoldDB" id="A0A6J6E391"/>
<name>A0A6J6E391_9ZZZZ</name>
<evidence type="ECO:0000313" key="6">
    <source>
        <dbReference type="EMBL" id="CAB4570841.1"/>
    </source>
</evidence>
<evidence type="ECO:0000259" key="5">
    <source>
        <dbReference type="PROSITE" id="PS51186"/>
    </source>
</evidence>
<gene>
    <name evidence="6" type="ORF">UFOPK1726_00268</name>
</gene>
<dbReference type="GO" id="GO:0008080">
    <property type="term" value="F:N-acetyltransferase activity"/>
    <property type="evidence" value="ECO:0007669"/>
    <property type="project" value="InterPro"/>
</dbReference>
<dbReference type="NCBIfam" id="TIGR01575">
    <property type="entry name" value="rimI"/>
    <property type="match status" value="1"/>
</dbReference>
<dbReference type="InterPro" id="IPR050680">
    <property type="entry name" value="YpeA/RimI_acetyltransf"/>
</dbReference>
<dbReference type="InterPro" id="IPR000182">
    <property type="entry name" value="GNAT_dom"/>
</dbReference>